<dbReference type="AlphaFoldDB" id="A0A1X7SZK4"/>
<sequence>MFYYCVKRILSRELLPP</sequence>
<organism evidence="1">
    <name type="scientific">Amphimedon queenslandica</name>
    <name type="common">Sponge</name>
    <dbReference type="NCBI Taxonomy" id="400682"/>
    <lineage>
        <taxon>Eukaryota</taxon>
        <taxon>Metazoa</taxon>
        <taxon>Porifera</taxon>
        <taxon>Demospongiae</taxon>
        <taxon>Heteroscleromorpha</taxon>
        <taxon>Haplosclerida</taxon>
        <taxon>Niphatidae</taxon>
        <taxon>Amphimedon</taxon>
    </lineage>
</organism>
<dbReference type="InParanoid" id="A0A1X7SZK4"/>
<dbReference type="EnsemblMetazoa" id="Aqu2.1.07515_001">
    <property type="protein sequence ID" value="Aqu2.1.07515_001"/>
    <property type="gene ID" value="Aqu2.1.07515"/>
</dbReference>
<reference evidence="1" key="1">
    <citation type="submission" date="2017-05" db="UniProtKB">
        <authorList>
            <consortium name="EnsemblMetazoa"/>
        </authorList>
    </citation>
    <scope>IDENTIFICATION</scope>
</reference>
<evidence type="ECO:0000313" key="1">
    <source>
        <dbReference type="EnsemblMetazoa" id="Aqu2.1.07515_001"/>
    </source>
</evidence>
<proteinExistence type="predicted"/>
<name>A0A1X7SZK4_AMPQE</name>
<protein>
    <submittedName>
        <fullName evidence="1">Uncharacterized protein</fullName>
    </submittedName>
</protein>
<accession>A0A1X7SZK4</accession>